<evidence type="ECO:0000313" key="1">
    <source>
        <dbReference type="EMBL" id="KAL3891918.1"/>
    </source>
</evidence>
<accession>A0ABD3Y2D4</accession>
<dbReference type="EMBL" id="JBJQND010000001">
    <property type="protein sequence ID" value="KAL3892007.1"/>
    <property type="molecule type" value="Genomic_DNA"/>
</dbReference>
<evidence type="ECO:0000313" key="3">
    <source>
        <dbReference type="Proteomes" id="UP001634394"/>
    </source>
</evidence>
<gene>
    <name evidence="1" type="ORF">ACJMK2_004160</name>
    <name evidence="2" type="ORF">ACJMK2_004247</name>
</gene>
<comment type="caution">
    <text evidence="1">The sequence shown here is derived from an EMBL/GenBank/DDBJ whole genome shotgun (WGS) entry which is preliminary data.</text>
</comment>
<sequence length="113" mass="13248">MIRFETFRFTYDVLFFLIVSSILYDACVTRVQTNSKRFKVMQDSGEEETFEQRLYDIQIAEAESKYDGLVNEIKRDSVTHKLELPEYGSGVLVSRNVQRIHERDVSNTIRSVT</sequence>
<evidence type="ECO:0000313" key="2">
    <source>
        <dbReference type="EMBL" id="KAL3892007.1"/>
    </source>
</evidence>
<protein>
    <submittedName>
        <fullName evidence="1">Uncharacterized protein</fullName>
    </submittedName>
</protein>
<proteinExistence type="predicted"/>
<name>A0ABD3Y2D4_SINWO</name>
<dbReference type="AlphaFoldDB" id="A0ABD3Y2D4"/>
<dbReference type="Proteomes" id="UP001634394">
    <property type="component" value="Unassembled WGS sequence"/>
</dbReference>
<organism evidence="1 3">
    <name type="scientific">Sinanodonta woodiana</name>
    <name type="common">Chinese pond mussel</name>
    <name type="synonym">Anodonta woodiana</name>
    <dbReference type="NCBI Taxonomy" id="1069815"/>
    <lineage>
        <taxon>Eukaryota</taxon>
        <taxon>Metazoa</taxon>
        <taxon>Spiralia</taxon>
        <taxon>Lophotrochozoa</taxon>
        <taxon>Mollusca</taxon>
        <taxon>Bivalvia</taxon>
        <taxon>Autobranchia</taxon>
        <taxon>Heteroconchia</taxon>
        <taxon>Palaeoheterodonta</taxon>
        <taxon>Unionida</taxon>
        <taxon>Unionoidea</taxon>
        <taxon>Unionidae</taxon>
        <taxon>Unioninae</taxon>
        <taxon>Sinanodonta</taxon>
    </lineage>
</organism>
<keyword evidence="3" id="KW-1185">Reference proteome</keyword>
<dbReference type="EMBL" id="JBJQND010000001">
    <property type="protein sequence ID" value="KAL3891918.1"/>
    <property type="molecule type" value="Genomic_DNA"/>
</dbReference>
<reference evidence="1 3" key="1">
    <citation type="submission" date="2024-11" db="EMBL/GenBank/DDBJ databases">
        <title>Chromosome-level genome assembly of the freshwater bivalve Anodonta woodiana.</title>
        <authorList>
            <person name="Chen X."/>
        </authorList>
    </citation>
    <scope>NUCLEOTIDE SEQUENCE [LARGE SCALE GENOMIC DNA]</scope>
    <source>
        <strain evidence="1">MN2024</strain>
        <tissue evidence="1">Gills</tissue>
    </source>
</reference>